<dbReference type="Pfam" id="PF14438">
    <property type="entry name" value="SM-ATX"/>
    <property type="match status" value="1"/>
</dbReference>
<protein>
    <submittedName>
        <fullName evidence="5">ABL158Cp, putative</fullName>
    </submittedName>
</protein>
<feature type="region of interest" description="Disordered" evidence="2">
    <location>
        <begin position="334"/>
        <end position="442"/>
    </location>
</feature>
<evidence type="ECO:0000313" key="4">
    <source>
        <dbReference type="Proteomes" id="UP000006672"/>
    </source>
</evidence>
<evidence type="ECO:0000256" key="2">
    <source>
        <dbReference type="SAM" id="MobiDB-lite"/>
    </source>
</evidence>
<sequence>MPHKLQNENIYEVRGVYANQELLVLITKMIGKEVLLETRDGLTFEGIFAGCSPDFDVGLRYAHEVLTDDQKNLLPHKDQIIEKLQIERDCIYSVGAKYRDEKRIEGFATDREYADQSGSVADMELQVWESEDDFDSGLLLNDDQEDGWSVEQMFQANDVLGVKSTFDENMPEYATADVQGNAEDFKRAERIAQEINSSSVSRARAQLENDDEERDLDRETSEFQIQHSNRKASNTGRGSYSGNIRDRGGMNINRGPPNGRRSEGMPGAGRGRGSYGSGGGSSRLFTNSSMSHGVRPQNSIGSGPISRYAPSGILERPTAQELHLQFGQWVRRGESSGSASASDNVRAGRRSEQVGNNTRVYDHRLMTGQHEGQPSRDENKNLHYSNTSNSMGSASRQQTSKQTERRANTVQGTTTSGVAPRPINNAWNKGPPPGMRAPSSSQIAVNHHPEISSARDVETSASVVVVAAAAAAAAATSCPPCSDQRPQQEIVKAGGSVQATINSGRSVVAPTDVALTAVSESRPNKPTTSTIPGSSATPPSIEATGVVVLDTQTAATSVTPREIQQTQQLSAAASSSSIAPTDPTPSAVVADIAKTTAVNSVTTTSDGKHFVWNPDAPSFVPRNLTNCRNTEPQNHRPALHSVRTPPAAPLPLMSTHIAAPGQMQGLALANPQALSVQNVPSIAHAGPPQMFPYAHANAYGALPVYYNTPVVQSTPSAAVATATAAANVTGGPIVASTTGLPIGRHGQMTGQTPSTNRRNQQQQFMQGVAGMYVPGASQPYAQQLMSQYQMPYFAPYPSQLSIGASNMPPPPIPPPSTNAVLTAPPPYQIIQTQTQQPNGFPRQLYQGDHSVNYVISRLPQSHPTVDFTATAVSTQQQPQQGSSAASSNGTGSNGPNSQPATPGPVVSPPQQFPFITAGQPGFVMAYGPQPVVVHPSVAAPAATTHVPFSQAHQVHAQPSMFEQFQGAAVEAAALQQPQIPSTLPHQPFVAGDHFYSHYVHAQHQQGVFQQQQQQPPQSQQQQGGSAGSIRHNSVNSVTSGPPHQQHQPFQPGGTVQNSSVPPNDANN</sequence>
<organism evidence="4 5">
    <name type="scientific">Brugia malayi</name>
    <name type="common">Filarial nematode worm</name>
    <dbReference type="NCBI Taxonomy" id="6279"/>
    <lineage>
        <taxon>Eukaryota</taxon>
        <taxon>Metazoa</taxon>
        <taxon>Ecdysozoa</taxon>
        <taxon>Nematoda</taxon>
        <taxon>Chromadorea</taxon>
        <taxon>Rhabditida</taxon>
        <taxon>Spirurina</taxon>
        <taxon>Spiruromorpha</taxon>
        <taxon>Filarioidea</taxon>
        <taxon>Onchocercidae</taxon>
        <taxon>Brugia</taxon>
    </lineage>
</organism>
<feature type="compositionally biased region" description="Polar residues" evidence="2">
    <location>
        <begin position="1054"/>
        <end position="1067"/>
    </location>
</feature>
<feature type="compositionally biased region" description="Polar residues" evidence="2">
    <location>
        <begin position="382"/>
        <end position="401"/>
    </location>
</feature>
<feature type="compositionally biased region" description="Low complexity" evidence="2">
    <location>
        <begin position="870"/>
        <end position="899"/>
    </location>
</feature>
<feature type="region of interest" description="Disordered" evidence="2">
    <location>
        <begin position="518"/>
        <end position="540"/>
    </location>
</feature>
<keyword evidence="4" id="KW-1185">Reference proteome</keyword>
<evidence type="ECO:0000256" key="1">
    <source>
        <dbReference type="ARBA" id="ARBA00007503"/>
    </source>
</evidence>
<feature type="compositionally biased region" description="Polar residues" evidence="2">
    <location>
        <begin position="518"/>
        <end position="538"/>
    </location>
</feature>
<dbReference type="SMART" id="SM01272">
    <property type="entry name" value="LsmAD"/>
    <property type="match status" value="1"/>
</dbReference>
<comment type="similarity">
    <text evidence="1">Belongs to the ataxin-2 family.</text>
</comment>
<feature type="compositionally biased region" description="Low complexity" evidence="2">
    <location>
        <begin position="564"/>
        <end position="584"/>
    </location>
</feature>
<dbReference type="Pfam" id="PF06741">
    <property type="entry name" value="LsmAD"/>
    <property type="match status" value="1"/>
</dbReference>
<name>A0A8L7YKV9_BRUMA</name>
<dbReference type="SUPFAM" id="SSF50182">
    <property type="entry name" value="Sm-like ribonucleoproteins"/>
    <property type="match status" value="1"/>
</dbReference>
<reference evidence="4" key="1">
    <citation type="journal article" date="2007" name="Science">
        <title>Draft genome of the filarial nematode parasite Brugia malayi.</title>
        <authorList>
            <person name="Ghedin E."/>
            <person name="Wang S."/>
            <person name="Spiro D."/>
            <person name="Caler E."/>
            <person name="Zhao Q."/>
            <person name="Crabtree J."/>
            <person name="Allen J.E."/>
            <person name="Delcher A.L."/>
            <person name="Guiliano D.B."/>
            <person name="Miranda-Saavedra D."/>
            <person name="Angiuoli S.V."/>
            <person name="Creasy T."/>
            <person name="Amedeo P."/>
            <person name="Haas B."/>
            <person name="El-Sayed N.M."/>
            <person name="Wortman J.R."/>
            <person name="Feldblyum T."/>
            <person name="Tallon L."/>
            <person name="Schatz M."/>
            <person name="Shumway M."/>
            <person name="Koo H."/>
            <person name="Salzberg S.L."/>
            <person name="Schobel S."/>
            <person name="Pertea M."/>
            <person name="Pop M."/>
            <person name="White O."/>
            <person name="Barton G.J."/>
            <person name="Carlow C.K."/>
            <person name="Crawford M.J."/>
            <person name="Daub J."/>
            <person name="Dimmic M.W."/>
            <person name="Estes C.F."/>
            <person name="Foster J.M."/>
            <person name="Ganatra M."/>
            <person name="Gregory W.F."/>
            <person name="Johnson N.M."/>
            <person name="Jin J."/>
            <person name="Komuniecki R."/>
            <person name="Korf I."/>
            <person name="Kumar S."/>
            <person name="Laney S."/>
            <person name="Li B.W."/>
            <person name="Li W."/>
            <person name="Lindblom T.H."/>
            <person name="Lustigman S."/>
            <person name="Ma D."/>
            <person name="Maina C.V."/>
            <person name="Martin D.M."/>
            <person name="McCarter J.P."/>
            <person name="McReynolds L."/>
            <person name="Mitreva M."/>
            <person name="Nutman T.B."/>
            <person name="Parkinson J."/>
            <person name="Peregrin-Alvarez J.M."/>
            <person name="Poole C."/>
            <person name="Ren Q."/>
            <person name="Saunders L."/>
            <person name="Sluder A.E."/>
            <person name="Smith K."/>
            <person name="Stanke M."/>
            <person name="Unnasch T.R."/>
            <person name="Ware J."/>
            <person name="Wei A.D."/>
            <person name="Weil G."/>
            <person name="Williams D.J."/>
            <person name="Zhang Y."/>
            <person name="Williams S.A."/>
            <person name="Fraser-Liggett C."/>
            <person name="Slatko B."/>
            <person name="Blaxter M.L."/>
            <person name="Scott A.L."/>
        </authorList>
    </citation>
    <scope>NUCLEOTIDE SEQUENCE</scope>
    <source>
        <strain evidence="4">FR3</strain>
    </source>
</reference>
<dbReference type="InterPro" id="IPR010920">
    <property type="entry name" value="LSM_dom_sf"/>
</dbReference>
<dbReference type="InterPro" id="IPR009604">
    <property type="entry name" value="LsmAD_domain"/>
</dbReference>
<dbReference type="GO" id="GO:0034063">
    <property type="term" value="P:stress granule assembly"/>
    <property type="evidence" value="ECO:0007669"/>
    <property type="project" value="TreeGrafter"/>
</dbReference>
<evidence type="ECO:0000313" key="5">
    <source>
        <dbReference type="WBParaSite" id="Bm3046q.1"/>
    </source>
</evidence>
<dbReference type="PANTHER" id="PTHR12854:SF7">
    <property type="entry name" value="ATAXIN-2 HOMOLOG"/>
    <property type="match status" value="1"/>
</dbReference>
<accession>A0A8L7YKV9</accession>
<dbReference type="GO" id="GO:0010494">
    <property type="term" value="C:cytoplasmic stress granule"/>
    <property type="evidence" value="ECO:0007669"/>
    <property type="project" value="TreeGrafter"/>
</dbReference>
<feature type="compositionally biased region" description="Polar residues" evidence="2">
    <location>
        <begin position="1030"/>
        <end position="1039"/>
    </location>
</feature>
<dbReference type="GO" id="GO:0003729">
    <property type="term" value="F:mRNA binding"/>
    <property type="evidence" value="ECO:0007669"/>
    <property type="project" value="TreeGrafter"/>
</dbReference>
<feature type="compositionally biased region" description="Polar residues" evidence="2">
    <location>
        <begin position="222"/>
        <end position="242"/>
    </location>
</feature>
<feature type="compositionally biased region" description="Gly residues" evidence="2">
    <location>
        <begin position="266"/>
        <end position="281"/>
    </location>
</feature>
<dbReference type="WBParaSite" id="Bm3046q.1">
    <property type="protein sequence ID" value="Bm3046q.1"/>
    <property type="gene ID" value="WBGene00223307"/>
</dbReference>
<evidence type="ECO:0000259" key="3">
    <source>
        <dbReference type="SMART" id="SM01272"/>
    </source>
</evidence>
<feature type="compositionally biased region" description="Low complexity" evidence="2">
    <location>
        <begin position="1004"/>
        <end position="1023"/>
    </location>
</feature>
<dbReference type="AlphaFoldDB" id="A0A8L7YKV9"/>
<dbReference type="Proteomes" id="UP000006672">
    <property type="component" value="Unassembled WGS sequence"/>
</dbReference>
<proteinExistence type="inferred from homology"/>
<feature type="domain" description="LsmAD" evidence="3">
    <location>
        <begin position="160"/>
        <end position="219"/>
    </location>
</feature>
<dbReference type="InterPro" id="IPR025852">
    <property type="entry name" value="SM_dom_ATX"/>
</dbReference>
<feature type="region of interest" description="Disordered" evidence="2">
    <location>
        <begin position="870"/>
        <end position="912"/>
    </location>
</feature>
<feature type="region of interest" description="Disordered" evidence="2">
    <location>
        <begin position="1004"/>
        <end position="1067"/>
    </location>
</feature>
<dbReference type="PANTHER" id="PTHR12854">
    <property type="entry name" value="ATAXIN 2-RELATED"/>
    <property type="match status" value="1"/>
</dbReference>
<feature type="region of interest" description="Disordered" evidence="2">
    <location>
        <begin position="196"/>
        <end position="309"/>
    </location>
</feature>
<reference evidence="5" key="2">
    <citation type="submission" date="2022-04" db="UniProtKB">
        <authorList>
            <consortium name="WormBaseParasite"/>
        </authorList>
    </citation>
    <scope>IDENTIFICATION</scope>
</reference>
<feature type="region of interest" description="Disordered" evidence="2">
    <location>
        <begin position="558"/>
        <end position="584"/>
    </location>
</feature>
<feature type="compositionally biased region" description="Pro residues" evidence="2">
    <location>
        <begin position="901"/>
        <end position="911"/>
    </location>
</feature>
<feature type="compositionally biased region" description="Polar residues" evidence="2">
    <location>
        <begin position="284"/>
        <end position="301"/>
    </location>
</feature>
<feature type="compositionally biased region" description="Polar residues" evidence="2">
    <location>
        <begin position="408"/>
        <end position="417"/>
    </location>
</feature>
<feature type="compositionally biased region" description="Low complexity" evidence="2">
    <location>
        <begin position="1040"/>
        <end position="1053"/>
    </location>
</feature>
<dbReference type="InterPro" id="IPR045117">
    <property type="entry name" value="ATXN2-like"/>
</dbReference>